<name>A0A2P2QJD4_RHIMU</name>
<sequence length="54" mass="6202">MSLISRIFSQQSSLLMLSSSSYYSYFFYSFSFLVQFSLYVTCLAIATQKKSITS</sequence>
<keyword evidence="1" id="KW-0812">Transmembrane</keyword>
<proteinExistence type="predicted"/>
<protein>
    <submittedName>
        <fullName evidence="2">Uncharacterized protein</fullName>
    </submittedName>
</protein>
<keyword evidence="1" id="KW-0472">Membrane</keyword>
<reference evidence="2" key="1">
    <citation type="submission" date="2018-02" db="EMBL/GenBank/DDBJ databases">
        <title>Rhizophora mucronata_Transcriptome.</title>
        <authorList>
            <person name="Meera S.P."/>
            <person name="Sreeshan A."/>
            <person name="Augustine A."/>
        </authorList>
    </citation>
    <scope>NUCLEOTIDE SEQUENCE</scope>
    <source>
        <tissue evidence="2">Leaf</tissue>
    </source>
</reference>
<dbReference type="AlphaFoldDB" id="A0A2P2QJD4"/>
<evidence type="ECO:0000256" key="1">
    <source>
        <dbReference type="SAM" id="Phobius"/>
    </source>
</evidence>
<dbReference type="EMBL" id="GGEC01086531">
    <property type="protein sequence ID" value="MBX67015.1"/>
    <property type="molecule type" value="Transcribed_RNA"/>
</dbReference>
<accession>A0A2P2QJD4</accession>
<keyword evidence="1" id="KW-1133">Transmembrane helix</keyword>
<feature type="transmembrane region" description="Helical" evidence="1">
    <location>
        <begin position="25"/>
        <end position="46"/>
    </location>
</feature>
<evidence type="ECO:0000313" key="2">
    <source>
        <dbReference type="EMBL" id="MBX67015.1"/>
    </source>
</evidence>
<organism evidence="2">
    <name type="scientific">Rhizophora mucronata</name>
    <name type="common">Asiatic mangrove</name>
    <dbReference type="NCBI Taxonomy" id="61149"/>
    <lineage>
        <taxon>Eukaryota</taxon>
        <taxon>Viridiplantae</taxon>
        <taxon>Streptophyta</taxon>
        <taxon>Embryophyta</taxon>
        <taxon>Tracheophyta</taxon>
        <taxon>Spermatophyta</taxon>
        <taxon>Magnoliopsida</taxon>
        <taxon>eudicotyledons</taxon>
        <taxon>Gunneridae</taxon>
        <taxon>Pentapetalae</taxon>
        <taxon>rosids</taxon>
        <taxon>fabids</taxon>
        <taxon>Malpighiales</taxon>
        <taxon>Rhizophoraceae</taxon>
        <taxon>Rhizophora</taxon>
    </lineage>
</organism>